<dbReference type="InterPro" id="IPR036047">
    <property type="entry name" value="F-box-like_dom_sf"/>
</dbReference>
<organism evidence="2">
    <name type="scientific">Setaria italica</name>
    <name type="common">Foxtail millet</name>
    <name type="synonym">Panicum italicum</name>
    <dbReference type="NCBI Taxonomy" id="4555"/>
    <lineage>
        <taxon>Eukaryota</taxon>
        <taxon>Viridiplantae</taxon>
        <taxon>Streptophyta</taxon>
        <taxon>Embryophyta</taxon>
        <taxon>Tracheophyta</taxon>
        <taxon>Spermatophyta</taxon>
        <taxon>Magnoliopsida</taxon>
        <taxon>Liliopsida</taxon>
        <taxon>Poales</taxon>
        <taxon>Poaceae</taxon>
        <taxon>PACMAD clade</taxon>
        <taxon>Panicoideae</taxon>
        <taxon>Panicodae</taxon>
        <taxon>Paniceae</taxon>
        <taxon>Cenchrinae</taxon>
        <taxon>Setaria</taxon>
    </lineage>
</organism>
<dbReference type="PANTHER" id="PTHR35546:SF105">
    <property type="entry name" value="OS05G0139200 PROTEIN"/>
    <property type="match status" value="1"/>
</dbReference>
<dbReference type="Gene3D" id="1.20.1280.50">
    <property type="match status" value="1"/>
</dbReference>
<dbReference type="CDD" id="cd22157">
    <property type="entry name" value="F-box_AtFBW1-like"/>
    <property type="match status" value="1"/>
</dbReference>
<dbReference type="InterPro" id="IPR001810">
    <property type="entry name" value="F-box_dom"/>
</dbReference>
<dbReference type="STRING" id="4555.A0A368QMB7"/>
<dbReference type="SUPFAM" id="SSF81383">
    <property type="entry name" value="F-box domain"/>
    <property type="match status" value="1"/>
</dbReference>
<dbReference type="Pfam" id="PF24750">
    <property type="entry name" value="b-prop_At3g26010-like"/>
    <property type="match status" value="1"/>
</dbReference>
<dbReference type="PANTHER" id="PTHR35546">
    <property type="entry name" value="F-BOX PROTEIN INTERACTION DOMAIN PROTEIN-RELATED"/>
    <property type="match status" value="1"/>
</dbReference>
<dbReference type="Pfam" id="PF00646">
    <property type="entry name" value="F-box"/>
    <property type="match status" value="1"/>
</dbReference>
<dbReference type="EMBL" id="CM003530">
    <property type="protein sequence ID" value="RCV19106.1"/>
    <property type="molecule type" value="Genomic_DNA"/>
</dbReference>
<name>A0A368QMB7_SETIT</name>
<sequence length="454" mass="51659">MRPPPAATRRPRQHLWWRWRLPMMAGGSGSKKRARRTRKPDPTALLTDDLLVEILARVPYRSLCRCRCVSKRWRALISHPDHRARLPQTLAGIFYHGPVAVGGGGSPESTSTSNCFASVPGTAPPLIHTSFSFLPDREREELVLVDSCNGLILCRCYRFPDEGEFDYLVLNPATEKWVAVPITRRWSSKVQTVHLGFDPAVSSHFHVFEFQVDIDDDDYDAGDGHVLGVKIYLSATGVWSHRQSGWSMEISFELDLKSVFLDGMLYVIARESVVGSVDVEGKTWRIINFPRSKDSRFYDTGGGFIDLSQGRLHLANDDDMVGDKLAIWVLEDKDNEQWTLKHTVRNKHLVRRKHVHFGFHEFIVVAIHPDRNMVFFVFGLEKTLISYDMDSGKVSIIRNLGRTCNEHFLPYVPCFQTHYQMVGTGNQQSDFLSMAQLLPMVLIISTSGFQLQLQ</sequence>
<dbReference type="InterPro" id="IPR055290">
    <property type="entry name" value="At3g26010-like"/>
</dbReference>
<feature type="domain" description="F-box" evidence="1">
    <location>
        <begin position="46"/>
        <end position="86"/>
    </location>
</feature>
<dbReference type="OrthoDB" id="1848451at2759"/>
<dbReference type="InterPro" id="IPR017451">
    <property type="entry name" value="F-box-assoc_interact_dom"/>
</dbReference>
<evidence type="ECO:0000313" key="2">
    <source>
        <dbReference type="EMBL" id="RCV19106.1"/>
    </source>
</evidence>
<evidence type="ECO:0000259" key="1">
    <source>
        <dbReference type="SMART" id="SM00256"/>
    </source>
</evidence>
<proteinExistence type="predicted"/>
<reference evidence="2" key="1">
    <citation type="journal article" date="2012" name="Nat. Biotechnol.">
        <title>Reference genome sequence of the model plant Setaria.</title>
        <authorList>
            <person name="Bennetzen J.L."/>
            <person name="Schmutz J."/>
            <person name="Wang H."/>
            <person name="Percifield R."/>
            <person name="Hawkins J."/>
            <person name="Pontaroli A.C."/>
            <person name="Estep M."/>
            <person name="Feng L."/>
            <person name="Vaughn J.N."/>
            <person name="Grimwood J."/>
            <person name="Jenkins J."/>
            <person name="Barry K."/>
            <person name="Lindquist E."/>
            <person name="Hellsten U."/>
            <person name="Deshpande S."/>
            <person name="Wang X."/>
            <person name="Wu X."/>
            <person name="Mitros T."/>
            <person name="Triplett J."/>
            <person name="Yang X."/>
            <person name="Ye C.Y."/>
            <person name="Mauro-Herrera M."/>
            <person name="Wang L."/>
            <person name="Li P."/>
            <person name="Sharma M."/>
            <person name="Sharma R."/>
            <person name="Ronald P.C."/>
            <person name="Panaud O."/>
            <person name="Kellogg E.A."/>
            <person name="Brutnell T.P."/>
            <person name="Doust A.N."/>
            <person name="Tuskan G.A."/>
            <person name="Rokhsar D."/>
            <person name="Devos K.M."/>
        </authorList>
    </citation>
    <scope>NUCLEOTIDE SEQUENCE [LARGE SCALE GENOMIC DNA]</scope>
    <source>
        <strain evidence="2">Yugu1</strain>
    </source>
</reference>
<protein>
    <recommendedName>
        <fullName evidence="1">F-box domain-containing protein</fullName>
    </recommendedName>
</protein>
<dbReference type="NCBIfam" id="TIGR01640">
    <property type="entry name" value="F_box_assoc_1"/>
    <property type="match status" value="1"/>
</dbReference>
<dbReference type="AlphaFoldDB" id="A0A368QMB7"/>
<dbReference type="InterPro" id="IPR056592">
    <property type="entry name" value="Beta-prop_At3g26010-like"/>
</dbReference>
<reference evidence="2" key="2">
    <citation type="submission" date="2015-07" db="EMBL/GenBank/DDBJ databases">
        <authorList>
            <person name="Noorani M."/>
        </authorList>
    </citation>
    <scope>NUCLEOTIDE SEQUENCE</scope>
    <source>
        <strain evidence="2">Yugu1</strain>
    </source>
</reference>
<dbReference type="SMART" id="SM00256">
    <property type="entry name" value="FBOX"/>
    <property type="match status" value="1"/>
</dbReference>
<gene>
    <name evidence="2" type="ORF">SETIT_3G357300v2</name>
</gene>
<accession>A0A368QMB7</accession>